<dbReference type="EMBL" id="JALLBG020000180">
    <property type="protein sequence ID" value="KAL3760591.1"/>
    <property type="molecule type" value="Genomic_DNA"/>
</dbReference>
<feature type="transmembrane region" description="Helical" evidence="9">
    <location>
        <begin position="276"/>
        <end position="299"/>
    </location>
</feature>
<keyword evidence="7 9" id="KW-0472">Membrane</keyword>
<protein>
    <submittedName>
        <fullName evidence="12">Uncharacterized protein</fullName>
    </submittedName>
</protein>
<dbReference type="PANTHER" id="PTHR11384">
    <property type="entry name" value="ATP-BINDING CASSETTE, SUB-FAMILY D MEMBER"/>
    <property type="match status" value="1"/>
</dbReference>
<dbReference type="InterPro" id="IPR050835">
    <property type="entry name" value="ABC_transporter_sub-D"/>
</dbReference>
<evidence type="ECO:0000256" key="4">
    <source>
        <dbReference type="ARBA" id="ARBA00022741"/>
    </source>
</evidence>
<dbReference type="InterPro" id="IPR011527">
    <property type="entry name" value="ABC1_TM_dom"/>
</dbReference>
<evidence type="ECO:0000256" key="5">
    <source>
        <dbReference type="ARBA" id="ARBA00022840"/>
    </source>
</evidence>
<feature type="transmembrane region" description="Helical" evidence="9">
    <location>
        <begin position="130"/>
        <end position="152"/>
    </location>
</feature>
<evidence type="ECO:0000256" key="3">
    <source>
        <dbReference type="ARBA" id="ARBA00022692"/>
    </source>
</evidence>
<feature type="compositionally biased region" description="Polar residues" evidence="8">
    <location>
        <begin position="7"/>
        <end position="23"/>
    </location>
</feature>
<dbReference type="PANTHER" id="PTHR11384:SF59">
    <property type="entry name" value="LYSOSOMAL COBALAMIN TRANSPORTER ABCD4"/>
    <property type="match status" value="1"/>
</dbReference>
<feature type="compositionally biased region" description="Basic and acidic residues" evidence="8">
    <location>
        <begin position="598"/>
        <end position="617"/>
    </location>
</feature>
<dbReference type="Gene3D" id="3.40.50.300">
    <property type="entry name" value="P-loop containing nucleotide triphosphate hydrolases"/>
    <property type="match status" value="1"/>
</dbReference>
<feature type="transmembrane region" description="Helical" evidence="9">
    <location>
        <begin position="93"/>
        <end position="115"/>
    </location>
</feature>
<feature type="domain" description="ABC transmembrane type-1" evidence="11">
    <location>
        <begin position="96"/>
        <end position="419"/>
    </location>
</feature>
<comment type="caution">
    <text evidence="12">The sequence shown here is derived from an EMBL/GenBank/DDBJ whole genome shotgun (WGS) entry which is preliminary data.</text>
</comment>
<evidence type="ECO:0000256" key="9">
    <source>
        <dbReference type="SAM" id="Phobius"/>
    </source>
</evidence>
<evidence type="ECO:0000256" key="7">
    <source>
        <dbReference type="ARBA" id="ARBA00023136"/>
    </source>
</evidence>
<dbReference type="InterPro" id="IPR003593">
    <property type="entry name" value="AAA+_ATPase"/>
</dbReference>
<sequence length="773" mass="86323">MPLFRRSPSNQASNNTNLNDGTNTMNEACDGYVEFGSSASPAAAAAAADADAPSSSLPTNVHHTRKPNRFREQFHSFHVMASPYFHENRNGRCLLLIMVILTLSNSAVRVLFSYLARDFWSALYDQNIELFYSIMAKFVGAMILLAPINVAYRYQRQKLAIAWRKWLTGRVLRLYFANKVYYGLERQAAGNSVIKRTSEAYDNLGEDDAAAATTTTTKKSTTSNQSTKEVDNPDQRISEDIRSFTEFSLYFFLTLITSVIDLVCFSFILFSIMPQLFLAIFAFAFIGTFLTVCIGKVLIRLNYESLQREADFRFSLVRVRENSESIAFYAGENVEERETDRRFEYVIDNMTMINIAQRNLEFVTTYYNYLTWVLPIMVVAPEFFAGNVELGVISQASSAFGHILDDLSIVVNSFADVSKFSAGIDRLYSFMSAIMELDPERRSMGKLLSVVPVAEFNGGISSISTGYDAIPMPSQSSDNVIQVKRFDPWVTTAPSFDEASNSQPSTILFIIGLRLATPDNKRILVDNLNLSLASGSHLLIVGASGSGKSSLLRAIAGLWSTGSGEIVRPSSEYVYFLPQRPYCPPGSLRDQLLYPSTDQKDDHFSPTRMDGNEHRPDGGPSPSDQRRLWKDWTDDDLLKLLERVDLPHLAGRAGDGDPYRGLNAVLDWTNTLSLGEQQRLAFGRLVINRPRLVIMDESTSALDVVAERKMYQLLNDTSIGGEARVGELTYVSVGHRPTLLSYHNLKLSLRDSAGFVSEIPPNTDMVDEGFILS</sequence>
<keyword evidence="5" id="KW-0067">ATP-binding</keyword>
<dbReference type="InterPro" id="IPR036640">
    <property type="entry name" value="ABC1_TM_sf"/>
</dbReference>
<dbReference type="CDD" id="cd03223">
    <property type="entry name" value="ABCD_peroxisomal_ALDP"/>
    <property type="match status" value="1"/>
</dbReference>
<dbReference type="PROSITE" id="PS00211">
    <property type="entry name" value="ABC_TRANSPORTER_1"/>
    <property type="match status" value="1"/>
</dbReference>
<evidence type="ECO:0000259" key="10">
    <source>
        <dbReference type="PROSITE" id="PS50893"/>
    </source>
</evidence>
<feature type="compositionally biased region" description="Low complexity" evidence="8">
    <location>
        <begin position="212"/>
        <end position="227"/>
    </location>
</feature>
<dbReference type="InterPro" id="IPR003439">
    <property type="entry name" value="ABC_transporter-like_ATP-bd"/>
</dbReference>
<dbReference type="Pfam" id="PF00005">
    <property type="entry name" value="ABC_tran"/>
    <property type="match status" value="1"/>
</dbReference>
<feature type="region of interest" description="Disordered" evidence="8">
    <location>
        <begin position="212"/>
        <end position="233"/>
    </location>
</feature>
<comment type="similarity">
    <text evidence="1">Belongs to the ABC transporter superfamily. ABCD family. Peroxisomal fatty acyl CoA transporter (TC 3.A.1.203) subfamily.</text>
</comment>
<dbReference type="PROSITE" id="PS50893">
    <property type="entry name" value="ABC_TRANSPORTER_2"/>
    <property type="match status" value="1"/>
</dbReference>
<keyword evidence="13" id="KW-1185">Reference proteome</keyword>
<evidence type="ECO:0000256" key="8">
    <source>
        <dbReference type="SAM" id="MobiDB-lite"/>
    </source>
</evidence>
<keyword evidence="2" id="KW-0813">Transport</keyword>
<dbReference type="InterPro" id="IPR027417">
    <property type="entry name" value="P-loop_NTPase"/>
</dbReference>
<evidence type="ECO:0000313" key="12">
    <source>
        <dbReference type="EMBL" id="KAL3760591.1"/>
    </source>
</evidence>
<accession>A0ABD3M972</accession>
<name>A0ABD3M972_9STRA</name>
<feature type="region of interest" description="Disordered" evidence="8">
    <location>
        <begin position="588"/>
        <end position="628"/>
    </location>
</feature>
<evidence type="ECO:0000313" key="13">
    <source>
        <dbReference type="Proteomes" id="UP001530293"/>
    </source>
</evidence>
<evidence type="ECO:0000256" key="1">
    <source>
        <dbReference type="ARBA" id="ARBA00008575"/>
    </source>
</evidence>
<dbReference type="SMART" id="SM00382">
    <property type="entry name" value="AAA"/>
    <property type="match status" value="1"/>
</dbReference>
<reference evidence="12 13" key="1">
    <citation type="submission" date="2024-10" db="EMBL/GenBank/DDBJ databases">
        <title>Updated reference genomes for cyclostephanoid diatoms.</title>
        <authorList>
            <person name="Roberts W.R."/>
            <person name="Alverson A.J."/>
        </authorList>
    </citation>
    <scope>NUCLEOTIDE SEQUENCE [LARGE SCALE GENOMIC DNA]</scope>
    <source>
        <strain evidence="12 13">AJA232-27</strain>
    </source>
</reference>
<evidence type="ECO:0000256" key="2">
    <source>
        <dbReference type="ARBA" id="ARBA00022448"/>
    </source>
</evidence>
<dbReference type="AlphaFoldDB" id="A0ABD3M972"/>
<evidence type="ECO:0000256" key="6">
    <source>
        <dbReference type="ARBA" id="ARBA00022989"/>
    </source>
</evidence>
<gene>
    <name evidence="12" type="ORF">ACHAWU_008553</name>
</gene>
<feature type="domain" description="ABC transporter" evidence="10">
    <location>
        <begin position="508"/>
        <end position="769"/>
    </location>
</feature>
<dbReference type="Proteomes" id="UP001530293">
    <property type="component" value="Unassembled WGS sequence"/>
</dbReference>
<feature type="transmembrane region" description="Helical" evidence="9">
    <location>
        <begin position="249"/>
        <end position="270"/>
    </location>
</feature>
<organism evidence="12 13">
    <name type="scientific">Discostella pseudostelligera</name>
    <dbReference type="NCBI Taxonomy" id="259834"/>
    <lineage>
        <taxon>Eukaryota</taxon>
        <taxon>Sar</taxon>
        <taxon>Stramenopiles</taxon>
        <taxon>Ochrophyta</taxon>
        <taxon>Bacillariophyta</taxon>
        <taxon>Coscinodiscophyceae</taxon>
        <taxon>Thalassiosirophycidae</taxon>
        <taxon>Stephanodiscales</taxon>
        <taxon>Stephanodiscaceae</taxon>
        <taxon>Discostella</taxon>
    </lineage>
</organism>
<feature type="region of interest" description="Disordered" evidence="8">
    <location>
        <begin position="1"/>
        <end position="23"/>
    </location>
</feature>
<evidence type="ECO:0000259" key="11">
    <source>
        <dbReference type="PROSITE" id="PS50929"/>
    </source>
</evidence>
<dbReference type="Gene3D" id="1.20.1560.10">
    <property type="entry name" value="ABC transporter type 1, transmembrane domain"/>
    <property type="match status" value="1"/>
</dbReference>
<keyword evidence="6 9" id="KW-1133">Transmembrane helix</keyword>
<dbReference type="Pfam" id="PF06472">
    <property type="entry name" value="ABC_membrane_2"/>
    <property type="match status" value="2"/>
</dbReference>
<keyword evidence="4" id="KW-0547">Nucleotide-binding</keyword>
<dbReference type="GO" id="GO:0005524">
    <property type="term" value="F:ATP binding"/>
    <property type="evidence" value="ECO:0007669"/>
    <property type="project" value="UniProtKB-KW"/>
</dbReference>
<dbReference type="InterPro" id="IPR017871">
    <property type="entry name" value="ABC_transporter-like_CS"/>
</dbReference>
<dbReference type="SUPFAM" id="SSF90123">
    <property type="entry name" value="ABC transporter transmembrane region"/>
    <property type="match status" value="1"/>
</dbReference>
<proteinExistence type="inferred from homology"/>
<dbReference type="PROSITE" id="PS50929">
    <property type="entry name" value="ABC_TM1F"/>
    <property type="match status" value="1"/>
</dbReference>
<dbReference type="SUPFAM" id="SSF52540">
    <property type="entry name" value="P-loop containing nucleoside triphosphate hydrolases"/>
    <property type="match status" value="1"/>
</dbReference>
<keyword evidence="3 9" id="KW-0812">Transmembrane</keyword>